<evidence type="ECO:0000313" key="11">
    <source>
        <dbReference type="Proteomes" id="UP001161422"/>
    </source>
</evidence>
<dbReference type="Pfam" id="PF13098">
    <property type="entry name" value="Thioredoxin_2"/>
    <property type="match status" value="1"/>
</dbReference>
<feature type="chain" id="PRO_5041489226" description="Thiol:disulfide interchange protein" evidence="7">
    <location>
        <begin position="24"/>
        <end position="242"/>
    </location>
</feature>
<evidence type="ECO:0000313" key="10">
    <source>
        <dbReference type="EMBL" id="GLP95549.1"/>
    </source>
</evidence>
<dbReference type="InterPro" id="IPR018950">
    <property type="entry name" value="DiS-bond_isomerase_DsbC/G_N"/>
</dbReference>
<dbReference type="InterPro" id="IPR012336">
    <property type="entry name" value="Thioredoxin-like_fold"/>
</dbReference>
<dbReference type="RefSeq" id="WP_095505547.1">
    <property type="nucleotide sequence ID" value="NZ_BSNC01000003.1"/>
</dbReference>
<evidence type="ECO:0000256" key="5">
    <source>
        <dbReference type="ARBA" id="ARBA00023157"/>
    </source>
</evidence>
<evidence type="ECO:0000256" key="4">
    <source>
        <dbReference type="ARBA" id="ARBA00022764"/>
    </source>
</evidence>
<dbReference type="CDD" id="cd03020">
    <property type="entry name" value="DsbA_DsbC_DsbG"/>
    <property type="match status" value="1"/>
</dbReference>
<dbReference type="GO" id="GO:0042597">
    <property type="term" value="C:periplasmic space"/>
    <property type="evidence" value="ECO:0007669"/>
    <property type="project" value="UniProtKB-SubCell"/>
</dbReference>
<protein>
    <recommendedName>
        <fullName evidence="7">Thiol:disulfide interchange protein</fullName>
    </recommendedName>
</protein>
<dbReference type="Gene3D" id="3.40.30.10">
    <property type="entry name" value="Glutaredoxin"/>
    <property type="match status" value="1"/>
</dbReference>
<dbReference type="Pfam" id="PF10411">
    <property type="entry name" value="DsbC_N"/>
    <property type="match status" value="1"/>
</dbReference>
<dbReference type="Gene3D" id="3.10.450.70">
    <property type="entry name" value="Disulphide bond isomerase, DsbC/G, N-terminal"/>
    <property type="match status" value="1"/>
</dbReference>
<organism evidence="10 11">
    <name type="scientific">Paraferrimonas sedimenticola</name>
    <dbReference type="NCBI Taxonomy" id="375674"/>
    <lineage>
        <taxon>Bacteria</taxon>
        <taxon>Pseudomonadati</taxon>
        <taxon>Pseudomonadota</taxon>
        <taxon>Gammaproteobacteria</taxon>
        <taxon>Alteromonadales</taxon>
        <taxon>Ferrimonadaceae</taxon>
        <taxon>Paraferrimonas</taxon>
    </lineage>
</organism>
<dbReference type="Proteomes" id="UP001161422">
    <property type="component" value="Unassembled WGS sequence"/>
</dbReference>
<feature type="domain" description="Disulphide bond isomerase DsbC/G N-terminal" evidence="8">
    <location>
        <begin position="28"/>
        <end position="91"/>
    </location>
</feature>
<dbReference type="InterPro" id="IPR036249">
    <property type="entry name" value="Thioredoxin-like_sf"/>
</dbReference>
<name>A0AA37RVC0_9GAMM</name>
<dbReference type="InterPro" id="IPR009094">
    <property type="entry name" value="DiS-bond_isomerase_DsbC/G_N_sf"/>
</dbReference>
<dbReference type="InterPro" id="IPR017937">
    <property type="entry name" value="Thioredoxin_CS"/>
</dbReference>
<keyword evidence="11" id="KW-1185">Reference proteome</keyword>
<dbReference type="NCBIfam" id="NF008129">
    <property type="entry name" value="PRK10877.1"/>
    <property type="match status" value="1"/>
</dbReference>
<comment type="function">
    <text evidence="7">Required for disulfide bond formation in some periplasmic proteins. Acts by transferring its disulfide bond to other proteins and is reduced in the process.</text>
</comment>
<keyword evidence="4 7" id="KW-0574">Periplasm</keyword>
<dbReference type="AlphaFoldDB" id="A0AA37RVC0"/>
<dbReference type="PANTHER" id="PTHR35272">
    <property type="entry name" value="THIOL:DISULFIDE INTERCHANGE PROTEIN DSBC-RELATED"/>
    <property type="match status" value="1"/>
</dbReference>
<dbReference type="PROSITE" id="PS00194">
    <property type="entry name" value="THIOREDOXIN_1"/>
    <property type="match status" value="1"/>
</dbReference>
<feature type="domain" description="Thioredoxin-like fold" evidence="9">
    <location>
        <begin position="114"/>
        <end position="237"/>
    </location>
</feature>
<reference evidence="10" key="2">
    <citation type="submission" date="2023-01" db="EMBL/GenBank/DDBJ databases">
        <title>Draft genome sequence of Paraferrimonas sedimenticola strain NBRC 101628.</title>
        <authorList>
            <person name="Sun Q."/>
            <person name="Mori K."/>
        </authorList>
    </citation>
    <scope>NUCLEOTIDE SEQUENCE</scope>
    <source>
        <strain evidence="10">NBRC 101628</strain>
    </source>
</reference>
<evidence type="ECO:0000256" key="3">
    <source>
        <dbReference type="ARBA" id="ARBA00022729"/>
    </source>
</evidence>
<dbReference type="SUPFAM" id="SSF54423">
    <property type="entry name" value="DsbC/DsbG N-terminal domain-like"/>
    <property type="match status" value="1"/>
</dbReference>
<comment type="similarity">
    <text evidence="2 7">Belongs to the thioredoxin family. DsbC subfamily.</text>
</comment>
<comment type="subcellular location">
    <subcellularLocation>
        <location evidence="1 7">Periplasm</location>
    </subcellularLocation>
</comment>
<dbReference type="InterPro" id="IPR051470">
    <property type="entry name" value="Thiol:disulfide_interchange"/>
</dbReference>
<dbReference type="EMBL" id="BSNC01000003">
    <property type="protein sequence ID" value="GLP95549.1"/>
    <property type="molecule type" value="Genomic_DNA"/>
</dbReference>
<sequence length="242" mass="26880">MFQVKPWLVGLGFMLTPLMSAQAATDGDADLALKNQLQQRLNIQIESIEPAPVEGLLEVMSDRGLLYVTSDGSKMFYGQIYQLDDMTNLTEKKMGAARLRQLSPFEQDMIVYKAKNEQHVVTVFTDITCGYCRKLHKQMDEYNELGITVRYLAFPRGGLNSQSHQELSSVWCADNQRSAMDSAKSGGKIASKTCQNSVDRQFALGQRFGVNGTPAMVLSDGSLVPGYQPPEQLKRVLDANSK</sequence>
<dbReference type="InterPro" id="IPR033954">
    <property type="entry name" value="DiS-bond_Isoase_DsbC/G"/>
</dbReference>
<dbReference type="SUPFAM" id="SSF52833">
    <property type="entry name" value="Thioredoxin-like"/>
    <property type="match status" value="1"/>
</dbReference>
<gene>
    <name evidence="10" type="primary">dsbC</name>
    <name evidence="10" type="ORF">GCM10007895_08550</name>
</gene>
<keyword evidence="5" id="KW-1015">Disulfide bond</keyword>
<evidence type="ECO:0000256" key="1">
    <source>
        <dbReference type="ARBA" id="ARBA00004418"/>
    </source>
</evidence>
<reference evidence="10" key="1">
    <citation type="journal article" date="2014" name="Int. J. Syst. Evol. Microbiol.">
        <title>Complete genome sequence of Corynebacterium casei LMG S-19264T (=DSM 44701T), isolated from a smear-ripened cheese.</title>
        <authorList>
            <consortium name="US DOE Joint Genome Institute (JGI-PGF)"/>
            <person name="Walter F."/>
            <person name="Albersmeier A."/>
            <person name="Kalinowski J."/>
            <person name="Ruckert C."/>
        </authorList>
    </citation>
    <scope>NUCLEOTIDE SEQUENCE</scope>
    <source>
        <strain evidence="10">NBRC 101628</strain>
    </source>
</reference>
<evidence type="ECO:0000256" key="6">
    <source>
        <dbReference type="ARBA" id="ARBA00023284"/>
    </source>
</evidence>
<evidence type="ECO:0000256" key="2">
    <source>
        <dbReference type="ARBA" id="ARBA00009813"/>
    </source>
</evidence>
<accession>A0AA37RVC0</accession>
<proteinExistence type="inferred from homology"/>
<keyword evidence="3 7" id="KW-0732">Signal</keyword>
<feature type="signal peptide" evidence="7">
    <location>
        <begin position="1"/>
        <end position="23"/>
    </location>
</feature>
<dbReference type="PANTHER" id="PTHR35272:SF3">
    <property type="entry name" value="THIOL:DISULFIDE INTERCHANGE PROTEIN DSBC"/>
    <property type="match status" value="1"/>
</dbReference>
<keyword evidence="6 7" id="KW-0676">Redox-active center</keyword>
<comment type="caution">
    <text evidence="10">The sequence shown here is derived from an EMBL/GenBank/DDBJ whole genome shotgun (WGS) entry which is preliminary data.</text>
</comment>
<evidence type="ECO:0000259" key="8">
    <source>
        <dbReference type="Pfam" id="PF10411"/>
    </source>
</evidence>
<evidence type="ECO:0000256" key="7">
    <source>
        <dbReference type="RuleBase" id="RU364038"/>
    </source>
</evidence>
<evidence type="ECO:0000259" key="9">
    <source>
        <dbReference type="Pfam" id="PF13098"/>
    </source>
</evidence>